<dbReference type="RefSeq" id="WP_161014000.1">
    <property type="nucleotide sequence ID" value="NZ_WWCK01000003.1"/>
</dbReference>
<dbReference type="PROSITE" id="PS50060">
    <property type="entry name" value="MAM_2"/>
    <property type="match status" value="1"/>
</dbReference>
<keyword evidence="3" id="KW-0732">Signal</keyword>
<proteinExistence type="predicted"/>
<dbReference type="Gene3D" id="2.60.120.200">
    <property type="match status" value="1"/>
</dbReference>
<accession>A0A7X4GRU8</accession>
<evidence type="ECO:0000313" key="6">
    <source>
        <dbReference type="Proteomes" id="UP000450012"/>
    </source>
</evidence>
<feature type="transmembrane region" description="Helical" evidence="2">
    <location>
        <begin position="192"/>
        <end position="211"/>
    </location>
</feature>
<keyword evidence="2" id="KW-0812">Transmembrane</keyword>
<dbReference type="NCBIfam" id="NF038128">
    <property type="entry name" value="choice_anch_J"/>
    <property type="match status" value="1"/>
</dbReference>
<dbReference type="Proteomes" id="UP000450012">
    <property type="component" value="Unassembled WGS sequence"/>
</dbReference>
<keyword evidence="6" id="KW-1185">Reference proteome</keyword>
<gene>
    <name evidence="5" type="ORF">GTP45_11590</name>
</gene>
<protein>
    <recommendedName>
        <fullName evidence="4">MAM domain-containing protein</fullName>
    </recommendedName>
</protein>
<evidence type="ECO:0000256" key="2">
    <source>
        <dbReference type="SAM" id="Phobius"/>
    </source>
</evidence>
<keyword evidence="2" id="KW-1133">Transmembrane helix</keyword>
<dbReference type="EMBL" id="WWCK01000003">
    <property type="protein sequence ID" value="MYM67472.1"/>
    <property type="molecule type" value="Genomic_DNA"/>
</dbReference>
<sequence length="343" mass="35356">MKPMRYLAGLVALAFSCGAVGAPLLVEGFEDVAALPASGWALINASTPPGSTGWFQGNPAFFAAPSGPPSSYIAANFNNAAFGGTVSNWLLTPQVLVANGESLQFSLRLLGEGLLDRVEVYVSDSGASTNLADFSLLAAFESHVDTGWRDYALLVSGLSEPADGRYAFRYVVDDTSINGNYIGIDSVSINAIPAPGTVALICLGAVALLGARRPRRQWLAAAGMATAALAAQAGTDGLMSFPHVQVQAQPVAPSAAGQGGFMAYKDPVTGQLTGPNPEQAALLLAAAARAPAPLFKQAPPAPRPSHGGISLMLDERQVRYAVARKASDGSITESCEPAAGERK</sequence>
<keyword evidence="2" id="KW-0472">Membrane</keyword>
<dbReference type="NCBIfam" id="NF047450">
    <property type="entry name" value="post-PEP-CTERM_1"/>
    <property type="match status" value="1"/>
</dbReference>
<reference evidence="5 6" key="1">
    <citation type="submission" date="2019-12" db="EMBL/GenBank/DDBJ databases">
        <title>Novel species isolated from a subtropical stream in China.</title>
        <authorList>
            <person name="Lu H."/>
        </authorList>
    </citation>
    <scope>NUCLEOTIDE SEQUENCE [LARGE SCALE GENOMIC DNA]</scope>
    <source>
        <strain evidence="5 6">FT55W</strain>
    </source>
</reference>
<evidence type="ECO:0000259" key="4">
    <source>
        <dbReference type="PROSITE" id="PS50060"/>
    </source>
</evidence>
<dbReference type="AlphaFoldDB" id="A0A7X4GRU8"/>
<dbReference type="InterPro" id="IPR000998">
    <property type="entry name" value="MAM_dom"/>
</dbReference>
<feature type="chain" id="PRO_5031228489" description="MAM domain-containing protein" evidence="3">
    <location>
        <begin position="22"/>
        <end position="343"/>
    </location>
</feature>
<name>A0A7X4GRU8_9BURK</name>
<comment type="caution">
    <text evidence="5">The sequence shown here is derived from an EMBL/GenBank/DDBJ whole genome shotgun (WGS) entry which is preliminary data.</text>
</comment>
<dbReference type="PROSITE" id="PS51257">
    <property type="entry name" value="PROKAR_LIPOPROTEIN"/>
    <property type="match status" value="1"/>
</dbReference>
<evidence type="ECO:0000313" key="5">
    <source>
        <dbReference type="EMBL" id="MYM67472.1"/>
    </source>
</evidence>
<evidence type="ECO:0000256" key="3">
    <source>
        <dbReference type="SAM" id="SignalP"/>
    </source>
</evidence>
<dbReference type="GO" id="GO:0016020">
    <property type="term" value="C:membrane"/>
    <property type="evidence" value="ECO:0007669"/>
    <property type="project" value="InterPro"/>
</dbReference>
<feature type="region of interest" description="Disordered" evidence="1">
    <location>
        <begin position="324"/>
        <end position="343"/>
    </location>
</feature>
<feature type="domain" description="MAM" evidence="4">
    <location>
        <begin position="15"/>
        <end position="204"/>
    </location>
</feature>
<feature type="signal peptide" evidence="3">
    <location>
        <begin position="1"/>
        <end position="21"/>
    </location>
</feature>
<organism evidence="5 6">
    <name type="scientific">Duganella rivi</name>
    <dbReference type="NCBI Taxonomy" id="2666083"/>
    <lineage>
        <taxon>Bacteria</taxon>
        <taxon>Pseudomonadati</taxon>
        <taxon>Pseudomonadota</taxon>
        <taxon>Betaproteobacteria</taxon>
        <taxon>Burkholderiales</taxon>
        <taxon>Oxalobacteraceae</taxon>
        <taxon>Telluria group</taxon>
        <taxon>Duganella</taxon>
    </lineage>
</organism>
<evidence type="ECO:0000256" key="1">
    <source>
        <dbReference type="SAM" id="MobiDB-lite"/>
    </source>
</evidence>